<evidence type="ECO:0000256" key="2">
    <source>
        <dbReference type="ARBA" id="ARBA00012737"/>
    </source>
</evidence>
<comment type="catalytic activity">
    <reaction evidence="4">
        <text>L-aspartate + L-glutamine + ATP + H2O = L-asparagine + L-glutamate + AMP + diphosphate + H(+)</text>
        <dbReference type="Rhea" id="RHEA:12228"/>
        <dbReference type="ChEBI" id="CHEBI:15377"/>
        <dbReference type="ChEBI" id="CHEBI:15378"/>
        <dbReference type="ChEBI" id="CHEBI:29985"/>
        <dbReference type="ChEBI" id="CHEBI:29991"/>
        <dbReference type="ChEBI" id="CHEBI:30616"/>
        <dbReference type="ChEBI" id="CHEBI:33019"/>
        <dbReference type="ChEBI" id="CHEBI:58048"/>
        <dbReference type="ChEBI" id="CHEBI:58359"/>
        <dbReference type="ChEBI" id="CHEBI:456215"/>
        <dbReference type="EC" id="6.3.5.4"/>
    </reaction>
</comment>
<evidence type="ECO:0000256" key="1">
    <source>
        <dbReference type="ARBA" id="ARBA00005187"/>
    </source>
</evidence>
<dbReference type="InterPro" id="IPR051786">
    <property type="entry name" value="ASN_synthetase/amidase"/>
</dbReference>
<dbReference type="GO" id="GO:0006529">
    <property type="term" value="P:asparagine biosynthetic process"/>
    <property type="evidence" value="ECO:0007669"/>
    <property type="project" value="UniProtKB-KW"/>
</dbReference>
<dbReference type="Gene3D" id="3.40.50.620">
    <property type="entry name" value="HUPs"/>
    <property type="match status" value="1"/>
</dbReference>
<proteinExistence type="predicted"/>
<organism evidence="5">
    <name type="scientific">Eubacterium limosum</name>
    <dbReference type="NCBI Taxonomy" id="1736"/>
    <lineage>
        <taxon>Bacteria</taxon>
        <taxon>Bacillati</taxon>
        <taxon>Bacillota</taxon>
        <taxon>Clostridia</taxon>
        <taxon>Eubacteriales</taxon>
        <taxon>Eubacteriaceae</taxon>
        <taxon>Eubacterium</taxon>
    </lineage>
</organism>
<dbReference type="PANTHER" id="PTHR43284">
    <property type="entry name" value="ASPARAGINE SYNTHETASE (GLUTAMINE-HYDROLYZING)"/>
    <property type="match status" value="1"/>
</dbReference>
<dbReference type="AlphaFoldDB" id="A0A6N3HJI0"/>
<gene>
    <name evidence="5" type="ORF">ELLFYP34_01391</name>
</gene>
<comment type="pathway">
    <text evidence="1">Amino-acid biosynthesis; L-asparagine biosynthesis; L-asparagine from L-aspartate (L-Gln route): step 1/1.</text>
</comment>
<dbReference type="SUPFAM" id="SSF52402">
    <property type="entry name" value="Adenine nucleotide alpha hydrolases-like"/>
    <property type="match status" value="1"/>
</dbReference>
<dbReference type="GO" id="GO:0004066">
    <property type="term" value="F:asparagine synthase (glutamine-hydrolyzing) activity"/>
    <property type="evidence" value="ECO:0007669"/>
    <property type="project" value="UniProtKB-EC"/>
</dbReference>
<evidence type="ECO:0000256" key="3">
    <source>
        <dbReference type="ARBA" id="ARBA00022888"/>
    </source>
</evidence>
<reference evidence="5" key="1">
    <citation type="submission" date="2019-11" db="EMBL/GenBank/DDBJ databases">
        <authorList>
            <person name="Feng L."/>
        </authorList>
    </citation>
    <scope>NUCLEOTIDE SEQUENCE</scope>
    <source>
        <strain evidence="5">ElimosumLFYP34</strain>
    </source>
</reference>
<accession>A0A6N3HJI0</accession>
<protein>
    <recommendedName>
        <fullName evidence="2">asparagine synthase (glutamine-hydrolyzing)</fullName>
        <ecNumber evidence="2">6.3.5.4</ecNumber>
    </recommendedName>
</protein>
<dbReference type="PANTHER" id="PTHR43284:SF1">
    <property type="entry name" value="ASPARAGINE SYNTHETASE"/>
    <property type="match status" value="1"/>
</dbReference>
<dbReference type="EC" id="6.3.5.4" evidence="2"/>
<dbReference type="InterPro" id="IPR014729">
    <property type="entry name" value="Rossmann-like_a/b/a_fold"/>
</dbReference>
<name>A0A6N3HJI0_EUBLI</name>
<keyword evidence="3" id="KW-0028">Amino-acid biosynthesis</keyword>
<dbReference type="EMBL" id="CACRTR010000023">
    <property type="protein sequence ID" value="VYU77157.1"/>
    <property type="molecule type" value="Genomic_DNA"/>
</dbReference>
<sequence length="580" mass="68032">MAFILKCDENGVESKWENLQTPYLVKKCNEQSHTYVCCEFSSVGDELLTSKWNNDNNLLPKYETYLAVKTDIKRRKIYIANSISGLIPAYYYCKNGRFCISDNFWEAINYIKPTKDDLDIECIKEFMAIPYPLLNRTFIKNVNILLPNTLLEISIDTLQIKSKRLFNISYTNDKHDLDDELESFYKNLDSLFGRIKKECGNVNYGVGISGGIDSRIIPHFAQKNFMKIKGFIFGVKRPHYFWISQDHSNARKIARKYNIPLMEITWDHNTLDEKLEQEMKVYPLGSSELFKFEFVDDFDVLIHGGNGYVVGSSLPPNIKNMDDKELASAIRKLGILFYPKSLISARIEKIVQYLFKKNIIIRSHIKWFDSLVSEEIEEKINLDIKSFIKQKRDQEYNNIDIFEEYFHCILGAKNKFGAFESICGTKRSFSIYMPYLLKESLSWDFELLQDRTLLKKFISKYLKNLSEIGEQNYKGRIQKKNNTLTRFFSIVKFILKGNGTSNLDEKYFDSAMRKYYETMDSNINGWFYSIFNIHSYIKDIAKFDNPRVATRVWKMKMVLDEIENCSYKRFLINSGGDIVE</sequence>
<evidence type="ECO:0000256" key="4">
    <source>
        <dbReference type="ARBA" id="ARBA00048741"/>
    </source>
</evidence>
<evidence type="ECO:0000313" key="5">
    <source>
        <dbReference type="EMBL" id="VYU77157.1"/>
    </source>
</evidence>
<keyword evidence="3" id="KW-0061">Asparagine biosynthesis</keyword>